<name>A0ABZ1BU38_9FIRM</name>
<keyword evidence="3" id="KW-1185">Reference proteome</keyword>
<reference evidence="2 3" key="1">
    <citation type="journal article" date="2024" name="Front. Microbiol.">
        <title>Novel thermophilic genera Geochorda gen. nov. and Carboxydochorda gen. nov. from the deep terrestrial subsurface reveal the ecophysiological diversity in the class Limnochordia.</title>
        <authorList>
            <person name="Karnachuk O.V."/>
            <person name="Lukina A.P."/>
            <person name="Avakyan M.R."/>
            <person name="Kadnikov V.V."/>
            <person name="Begmatov S."/>
            <person name="Beletsky A.V."/>
            <person name="Vlasova K.G."/>
            <person name="Novikov A.A."/>
            <person name="Shcherbakova V.A."/>
            <person name="Mardanov A.V."/>
            <person name="Ravin N.V."/>
        </authorList>
    </citation>
    <scope>NUCLEOTIDE SEQUENCE [LARGE SCALE GENOMIC DNA]</scope>
    <source>
        <strain evidence="2 3">L945</strain>
    </source>
</reference>
<accession>A0ABZ1BU38</accession>
<protein>
    <submittedName>
        <fullName evidence="2">Glycosyltransferase family 4 protein</fullName>
    </submittedName>
</protein>
<evidence type="ECO:0000259" key="1">
    <source>
        <dbReference type="Pfam" id="PF13579"/>
    </source>
</evidence>
<dbReference type="PANTHER" id="PTHR45947:SF13">
    <property type="entry name" value="TRANSFERASE"/>
    <property type="match status" value="1"/>
</dbReference>
<dbReference type="Proteomes" id="UP001332192">
    <property type="component" value="Chromosome"/>
</dbReference>
<dbReference type="Gene3D" id="3.40.50.2000">
    <property type="entry name" value="Glycogen Phosphorylase B"/>
    <property type="match status" value="2"/>
</dbReference>
<dbReference type="CDD" id="cd03823">
    <property type="entry name" value="GT4_ExpE7-like"/>
    <property type="match status" value="1"/>
</dbReference>
<gene>
    <name evidence="2" type="ORF">U7230_07920</name>
</gene>
<proteinExistence type="predicted"/>
<dbReference type="RefSeq" id="WP_324715309.1">
    <property type="nucleotide sequence ID" value="NZ_CP141615.1"/>
</dbReference>
<dbReference type="PANTHER" id="PTHR45947">
    <property type="entry name" value="SULFOQUINOVOSYL TRANSFERASE SQD2"/>
    <property type="match status" value="1"/>
</dbReference>
<dbReference type="SUPFAM" id="SSF53756">
    <property type="entry name" value="UDP-Glycosyltransferase/glycogen phosphorylase"/>
    <property type="match status" value="1"/>
</dbReference>
<sequence length="405" mass="44799">MRVLLVNTLYPPPTVGGAERSVRLLARGLAGAGHDVHVAAASSTPGRVTTEEEGVTVHRIPLFNAYWPFDPGRRPAHRKLAWHGLDTWNPVMARRLARIVEATRPDVVHTQNLAGFSVAAWEAVKRLGIPVVHTPRDYYLLCPRNTMYRHGRACARPCPDCRVYAWGRRRASAAVDAVVATSDFLLRLHEWLGYFPGASIREVVPNADEGPVDGPERPPLAGQDRPVRFGFLGRLEPAKGVEVLLRALHAVGVPGWEAWIAGRGSPEYLRRLQRLCPSTGVRFVGFVQPGWLLAQIDVLVVPSLWHEPFGRVVVEAYAHGVPVVAARRGALPELVEHGRTGWLFDPERPDELAALLARIVKDPSCLAPLARTAARARSRFGVATVTQAHLEIYDRLQSHDWLRPS</sequence>
<evidence type="ECO:0000313" key="3">
    <source>
        <dbReference type="Proteomes" id="UP001332192"/>
    </source>
</evidence>
<dbReference type="Pfam" id="PF13692">
    <property type="entry name" value="Glyco_trans_1_4"/>
    <property type="match status" value="1"/>
</dbReference>
<dbReference type="InterPro" id="IPR050194">
    <property type="entry name" value="Glycosyltransferase_grp1"/>
</dbReference>
<dbReference type="InterPro" id="IPR028098">
    <property type="entry name" value="Glyco_trans_4-like_N"/>
</dbReference>
<feature type="domain" description="Glycosyltransferase subfamily 4-like N-terminal" evidence="1">
    <location>
        <begin position="16"/>
        <end position="206"/>
    </location>
</feature>
<dbReference type="EMBL" id="CP141615">
    <property type="protein sequence ID" value="WRP16036.1"/>
    <property type="molecule type" value="Genomic_DNA"/>
</dbReference>
<organism evidence="2 3">
    <name type="scientific">Carboxydichorda subterranea</name>
    <dbReference type="NCBI Taxonomy" id="3109565"/>
    <lineage>
        <taxon>Bacteria</taxon>
        <taxon>Bacillati</taxon>
        <taxon>Bacillota</taxon>
        <taxon>Limnochordia</taxon>
        <taxon>Limnochordales</taxon>
        <taxon>Geochordaceae</taxon>
        <taxon>Carboxydichorda</taxon>
    </lineage>
</organism>
<dbReference type="Pfam" id="PF13579">
    <property type="entry name" value="Glyco_trans_4_4"/>
    <property type="match status" value="1"/>
</dbReference>
<evidence type="ECO:0000313" key="2">
    <source>
        <dbReference type="EMBL" id="WRP16036.1"/>
    </source>
</evidence>